<gene>
    <name evidence="1" type="ORF">TRM7557_00899</name>
</gene>
<dbReference type="RefSeq" id="WP_058289027.1">
    <property type="nucleotide sequence ID" value="NZ_CYSD01000014.1"/>
</dbReference>
<dbReference type="SUPFAM" id="SSF52540">
    <property type="entry name" value="P-loop containing nucleoside triphosphate hydrolases"/>
    <property type="match status" value="1"/>
</dbReference>
<dbReference type="EMBL" id="CYSD01000014">
    <property type="protein sequence ID" value="CUH76439.1"/>
    <property type="molecule type" value="Genomic_DNA"/>
</dbReference>
<dbReference type="Gene3D" id="3.40.50.300">
    <property type="entry name" value="P-loop containing nucleotide triphosphate hydrolases"/>
    <property type="match status" value="1"/>
</dbReference>
<dbReference type="OrthoDB" id="531205at2"/>
<reference evidence="1 2" key="1">
    <citation type="submission" date="2015-09" db="EMBL/GenBank/DDBJ databases">
        <authorList>
            <consortium name="Swine Surveillance"/>
        </authorList>
    </citation>
    <scope>NUCLEOTIDE SEQUENCE [LARGE SCALE GENOMIC DNA]</scope>
    <source>
        <strain evidence="1 2">CECT 7557</strain>
    </source>
</reference>
<keyword evidence="1" id="KW-0418">Kinase</keyword>
<dbReference type="GO" id="GO:0016301">
    <property type="term" value="F:kinase activity"/>
    <property type="evidence" value="ECO:0007669"/>
    <property type="project" value="UniProtKB-KW"/>
</dbReference>
<protein>
    <submittedName>
        <fullName evidence="1">Putative kinase</fullName>
    </submittedName>
</protein>
<evidence type="ECO:0000313" key="2">
    <source>
        <dbReference type="Proteomes" id="UP000052022"/>
    </source>
</evidence>
<keyword evidence="2" id="KW-1185">Reference proteome</keyword>
<accession>A0A0P1G3S0</accession>
<sequence length="158" mass="16987">MAATLHMICGKIAAGKSTLAAQLEGEGAVRLSEDSLLAALYPEEIRSPRDYVQYAARLRTAIGPHVVSLLQAGVSVVLDFPANTITNRDWMRGLFTEAGADHQLHLLNVPDAVCLARLHARNAAGDHPFTATEEQFRLFSAHFVAPTAAEGFTLVTHG</sequence>
<name>A0A0P1G3S0_9RHOB</name>
<dbReference type="AlphaFoldDB" id="A0A0P1G3S0"/>
<dbReference type="STRING" id="928856.SAMN04488049_11228"/>
<organism evidence="1 2">
    <name type="scientific">Tritonibacter multivorans</name>
    <dbReference type="NCBI Taxonomy" id="928856"/>
    <lineage>
        <taxon>Bacteria</taxon>
        <taxon>Pseudomonadati</taxon>
        <taxon>Pseudomonadota</taxon>
        <taxon>Alphaproteobacteria</taxon>
        <taxon>Rhodobacterales</taxon>
        <taxon>Paracoccaceae</taxon>
        <taxon>Tritonibacter</taxon>
    </lineage>
</organism>
<proteinExistence type="predicted"/>
<keyword evidence="1" id="KW-0808">Transferase</keyword>
<dbReference type="Proteomes" id="UP000052022">
    <property type="component" value="Unassembled WGS sequence"/>
</dbReference>
<dbReference type="Pfam" id="PF13671">
    <property type="entry name" value="AAA_33"/>
    <property type="match status" value="1"/>
</dbReference>
<dbReference type="InterPro" id="IPR027417">
    <property type="entry name" value="P-loop_NTPase"/>
</dbReference>
<evidence type="ECO:0000313" key="1">
    <source>
        <dbReference type="EMBL" id="CUH76439.1"/>
    </source>
</evidence>